<dbReference type="Proteomes" id="UP000282433">
    <property type="component" value="Chromosome"/>
</dbReference>
<sequence length="108" mass="11817">MTAGWQKSFSPDTKVGFLAIANKFQAMIDSGNIPPQYTESQLAQLVFNNRLDAGLTIFFMIVVVVLALFSIKTALAALKEDKPTAKETPYEPMPENLDAIETQAKGAH</sequence>
<keyword evidence="2" id="KW-1133">Transmembrane helix</keyword>
<feature type="transmembrane region" description="Helical" evidence="2">
    <location>
        <begin position="55"/>
        <end position="78"/>
    </location>
</feature>
<gene>
    <name evidence="3" type="primary">cstA_3</name>
    <name evidence="3" type="ORF">NCTC13635_05949</name>
</gene>
<evidence type="ECO:0000256" key="1">
    <source>
        <dbReference type="SAM" id="MobiDB-lite"/>
    </source>
</evidence>
<feature type="region of interest" description="Disordered" evidence="1">
    <location>
        <begin position="82"/>
        <end position="108"/>
    </location>
</feature>
<dbReference type="AlphaFoldDB" id="A0A3S4HEL5"/>
<dbReference type="EMBL" id="LR134162">
    <property type="protein sequence ID" value="VEB06373.1"/>
    <property type="molecule type" value="Genomic_DNA"/>
</dbReference>
<protein>
    <submittedName>
        <fullName evidence="3">Carbon starvation protein A</fullName>
    </submittedName>
</protein>
<evidence type="ECO:0000256" key="2">
    <source>
        <dbReference type="SAM" id="Phobius"/>
    </source>
</evidence>
<keyword evidence="2" id="KW-0812">Transmembrane</keyword>
<proteinExistence type="predicted"/>
<reference evidence="3 4" key="1">
    <citation type="submission" date="2018-12" db="EMBL/GenBank/DDBJ databases">
        <authorList>
            <consortium name="Pathogen Informatics"/>
        </authorList>
    </citation>
    <scope>NUCLEOTIDE SEQUENCE [LARGE SCALE GENOMIC DNA]</scope>
    <source>
        <strain evidence="3 4">NCTC13635</strain>
    </source>
</reference>
<accession>A0A3S4HEL5</accession>
<keyword evidence="2" id="KW-0472">Membrane</keyword>
<evidence type="ECO:0000313" key="4">
    <source>
        <dbReference type="Proteomes" id="UP000282433"/>
    </source>
</evidence>
<evidence type="ECO:0000313" key="3">
    <source>
        <dbReference type="EMBL" id="VEB06373.1"/>
    </source>
</evidence>
<name>A0A3S4HEL5_KLEPN</name>
<organism evidence="3 4">
    <name type="scientific">Klebsiella pneumoniae</name>
    <dbReference type="NCBI Taxonomy" id="573"/>
    <lineage>
        <taxon>Bacteria</taxon>
        <taxon>Pseudomonadati</taxon>
        <taxon>Pseudomonadota</taxon>
        <taxon>Gammaproteobacteria</taxon>
        <taxon>Enterobacterales</taxon>
        <taxon>Enterobacteriaceae</taxon>
        <taxon>Klebsiella/Raoultella group</taxon>
        <taxon>Klebsiella</taxon>
        <taxon>Klebsiella pneumoniae complex</taxon>
    </lineage>
</organism>